<dbReference type="InterPro" id="IPR026444">
    <property type="entry name" value="Secre_tail"/>
</dbReference>
<reference key="2">
    <citation type="submission" date="2011-04" db="EMBL/GenBank/DDBJ databases">
        <title>Complete sequence of chromosome of Haliscomenobacter hydrossis DSM 1100.</title>
        <authorList>
            <consortium name="US DOE Joint Genome Institute (JGI-PGF)"/>
            <person name="Lucas S."/>
            <person name="Han J."/>
            <person name="Lapidus A."/>
            <person name="Bruce D."/>
            <person name="Goodwin L."/>
            <person name="Pitluck S."/>
            <person name="Peters L."/>
            <person name="Kyrpides N."/>
            <person name="Mavromatis K."/>
            <person name="Ivanova N."/>
            <person name="Ovchinnikova G."/>
            <person name="Pagani I."/>
            <person name="Daligault H."/>
            <person name="Detter J.C."/>
            <person name="Han C."/>
            <person name="Land M."/>
            <person name="Hauser L."/>
            <person name="Markowitz V."/>
            <person name="Cheng J.-F."/>
            <person name="Hugenholtz P."/>
            <person name="Woyke T."/>
            <person name="Wu D."/>
            <person name="Verbarg S."/>
            <person name="Frueling A."/>
            <person name="Brambilla E."/>
            <person name="Klenk H.-P."/>
            <person name="Eisen J.A."/>
        </authorList>
    </citation>
    <scope>NUCLEOTIDE SEQUENCE</scope>
    <source>
        <strain>DSM 1100</strain>
    </source>
</reference>
<dbReference type="Gene3D" id="1.10.1330.10">
    <property type="entry name" value="Dockerin domain"/>
    <property type="match status" value="1"/>
</dbReference>
<keyword evidence="1" id="KW-0812">Transmembrane</keyword>
<dbReference type="CDD" id="cd14252">
    <property type="entry name" value="Dockerin_like"/>
    <property type="match status" value="1"/>
</dbReference>
<dbReference type="PROSITE" id="PS00018">
    <property type="entry name" value="EF_HAND_1"/>
    <property type="match status" value="1"/>
</dbReference>
<dbReference type="InterPro" id="IPR036439">
    <property type="entry name" value="Dockerin_dom_sf"/>
</dbReference>
<keyword evidence="1" id="KW-0472">Membrane</keyword>
<dbReference type="SUPFAM" id="SSF63446">
    <property type="entry name" value="Type I dockerin domain"/>
    <property type="match status" value="1"/>
</dbReference>
<accession>F4KX17</accession>
<feature type="transmembrane region" description="Helical" evidence="1">
    <location>
        <begin position="75"/>
        <end position="95"/>
    </location>
</feature>
<keyword evidence="1" id="KW-1133">Transmembrane helix</keyword>
<evidence type="ECO:0000313" key="2">
    <source>
        <dbReference type="EMBL" id="AEE53617.1"/>
    </source>
</evidence>
<dbReference type="InterPro" id="IPR002105">
    <property type="entry name" value="Dockerin_1_rpt"/>
</dbReference>
<protein>
    <recommendedName>
        <fullName evidence="4">Dockerin domain-containing protein</fullName>
    </recommendedName>
</protein>
<dbReference type="NCBIfam" id="TIGR04183">
    <property type="entry name" value="Por_Secre_tail"/>
    <property type="match status" value="1"/>
</dbReference>
<reference evidence="2 3" key="1">
    <citation type="journal article" date="2011" name="Stand. Genomic Sci.">
        <title>Complete genome sequence of Haliscomenobacter hydrossis type strain (O).</title>
        <authorList>
            <consortium name="US DOE Joint Genome Institute (JGI-PGF)"/>
            <person name="Daligault H."/>
            <person name="Lapidus A."/>
            <person name="Zeytun A."/>
            <person name="Nolan M."/>
            <person name="Lucas S."/>
            <person name="Del Rio T.G."/>
            <person name="Tice H."/>
            <person name="Cheng J.F."/>
            <person name="Tapia R."/>
            <person name="Han C."/>
            <person name="Goodwin L."/>
            <person name="Pitluck S."/>
            <person name="Liolios K."/>
            <person name="Pagani I."/>
            <person name="Ivanova N."/>
            <person name="Huntemann M."/>
            <person name="Mavromatis K."/>
            <person name="Mikhailova N."/>
            <person name="Pati A."/>
            <person name="Chen A."/>
            <person name="Palaniappan K."/>
            <person name="Land M."/>
            <person name="Hauser L."/>
            <person name="Brambilla E.M."/>
            <person name="Rohde M."/>
            <person name="Verbarg S."/>
            <person name="Goker M."/>
            <person name="Bristow J."/>
            <person name="Eisen J.A."/>
            <person name="Markowitz V."/>
            <person name="Hugenholtz P."/>
            <person name="Kyrpides N.C."/>
            <person name="Klenk H.P."/>
            <person name="Woyke T."/>
        </authorList>
    </citation>
    <scope>NUCLEOTIDE SEQUENCE [LARGE SCALE GENOMIC DNA]</scope>
    <source>
        <strain evidence="3">ATCC 27775 / DSM 1100 / LMG 10767 / O</strain>
    </source>
</reference>
<sequence>MPKIWLGYLQPNLSPLRLIFSPRMLFVGFSVPSILSGNTPPARYQAINKQLQSNRVMLNSTQPSLRRRKAINFKYYLFLALCLGQMSILHAQWYMPGWWPKMPPPKIHEYDICFPADVESNTCVAPSNIPGVQMIELGNDKLAVNVSDKLYLTGSDACYKIFRTYTVMNWELYNERCQLDPMSNPVVIDRDAPDFDGKLGEGVCVLVRANVAYLSHDRVIDDDDVKINLSPVCLENGGFHYRAFMYTQIIKVYDDVRPVVTVPTLPKFQTDLYTCKGAIEVTFRASDNCTDQVSLEVPSIMIAPFQTYSQGAMRMPANFDSKWTWKDNKNGTFTIKIANLPEGKHDLIVSVRDLCGNLSLPTRIPFEVRDCSAPAPTCKQGLAMALMSDGQGGAMNTIWASDFIASAAYDCNGQGPETDKNGLKKITLYSINRVGETPKSSTSSLTFDCAEAGQKVDIELHAWDNLGNHGYCVTYILVQDNRRICPVLPGIAGSIATAKGSRLRNINLEARQELVVHQAKTDKVGFYQFKDLPENERYVIRPRMKASNADGINSRDINLMLEILQNKLENFTPYQLLAADVNQDGVIDANDFAKLRQIYLQGDSFPEGNCWRFVDASHPLTRSLKPGTYPDSILVNSLDVGIVADFIAIKLGDIDGSYIPSLNQVQGESELANLSDLNVQAVEKDLRVGAHLAQNQPNPFQDETTINFLLPAAGPVSLSVWDVQGKSVYLYTTNLSGGTHQLRLDAQTLGNARGVFYYTLRTAFGTETKKMLRF</sequence>
<keyword evidence="3" id="KW-1185">Reference proteome</keyword>
<dbReference type="InterPro" id="IPR018247">
    <property type="entry name" value="EF_Hand_1_Ca_BS"/>
</dbReference>
<dbReference type="GO" id="GO:0000272">
    <property type="term" value="P:polysaccharide catabolic process"/>
    <property type="evidence" value="ECO:0007669"/>
    <property type="project" value="InterPro"/>
</dbReference>
<name>F4KX17_HALH1</name>
<evidence type="ECO:0008006" key="4">
    <source>
        <dbReference type="Google" id="ProtNLM"/>
    </source>
</evidence>
<dbReference type="KEGG" id="hhy:Halhy_5794"/>
<dbReference type="HOGENOM" id="CLU_348073_0_0_10"/>
<proteinExistence type="predicted"/>
<dbReference type="eggNOG" id="COG3210">
    <property type="taxonomic scope" value="Bacteria"/>
</dbReference>
<dbReference type="Pfam" id="PF00404">
    <property type="entry name" value="Dockerin_1"/>
    <property type="match status" value="1"/>
</dbReference>
<evidence type="ECO:0000313" key="3">
    <source>
        <dbReference type="Proteomes" id="UP000008461"/>
    </source>
</evidence>
<dbReference type="AlphaFoldDB" id="F4KX17"/>
<organism evidence="2 3">
    <name type="scientific">Haliscomenobacter hydrossis (strain ATCC 27775 / DSM 1100 / LMG 10767 / O)</name>
    <dbReference type="NCBI Taxonomy" id="760192"/>
    <lineage>
        <taxon>Bacteria</taxon>
        <taxon>Pseudomonadati</taxon>
        <taxon>Bacteroidota</taxon>
        <taxon>Saprospiria</taxon>
        <taxon>Saprospirales</taxon>
        <taxon>Haliscomenobacteraceae</taxon>
        <taxon>Haliscomenobacter</taxon>
    </lineage>
</organism>
<evidence type="ECO:0000256" key="1">
    <source>
        <dbReference type="SAM" id="Phobius"/>
    </source>
</evidence>
<dbReference type="STRING" id="760192.Halhy_5794"/>
<dbReference type="Proteomes" id="UP000008461">
    <property type="component" value="Chromosome"/>
</dbReference>
<dbReference type="OrthoDB" id="9800887at2"/>
<dbReference type="EMBL" id="CP002691">
    <property type="protein sequence ID" value="AEE53617.1"/>
    <property type="molecule type" value="Genomic_DNA"/>
</dbReference>
<gene>
    <name evidence="2" type="ordered locus">Halhy_5794</name>
</gene>
<dbReference type="GO" id="GO:0004553">
    <property type="term" value="F:hydrolase activity, hydrolyzing O-glycosyl compounds"/>
    <property type="evidence" value="ECO:0007669"/>
    <property type="project" value="InterPro"/>
</dbReference>